<evidence type="ECO:0000313" key="2">
    <source>
        <dbReference type="Proteomes" id="UP001482620"/>
    </source>
</evidence>
<protein>
    <submittedName>
        <fullName evidence="1">Uncharacterized protein</fullName>
    </submittedName>
</protein>
<accession>A0ABV0TGM4</accession>
<keyword evidence="2" id="KW-1185">Reference proteome</keyword>
<dbReference type="EMBL" id="JAHRIQ010034874">
    <property type="protein sequence ID" value="MEQ2231629.1"/>
    <property type="molecule type" value="Genomic_DNA"/>
</dbReference>
<organism evidence="1 2">
    <name type="scientific">Ilyodon furcidens</name>
    <name type="common">goldbreast splitfin</name>
    <dbReference type="NCBI Taxonomy" id="33524"/>
    <lineage>
        <taxon>Eukaryota</taxon>
        <taxon>Metazoa</taxon>
        <taxon>Chordata</taxon>
        <taxon>Craniata</taxon>
        <taxon>Vertebrata</taxon>
        <taxon>Euteleostomi</taxon>
        <taxon>Actinopterygii</taxon>
        <taxon>Neopterygii</taxon>
        <taxon>Teleostei</taxon>
        <taxon>Neoteleostei</taxon>
        <taxon>Acanthomorphata</taxon>
        <taxon>Ovalentaria</taxon>
        <taxon>Atherinomorphae</taxon>
        <taxon>Cyprinodontiformes</taxon>
        <taxon>Goodeidae</taxon>
        <taxon>Ilyodon</taxon>
    </lineage>
</organism>
<reference evidence="1 2" key="1">
    <citation type="submission" date="2021-06" db="EMBL/GenBank/DDBJ databases">
        <authorList>
            <person name="Palmer J.M."/>
        </authorList>
    </citation>
    <scope>NUCLEOTIDE SEQUENCE [LARGE SCALE GENOMIC DNA]</scope>
    <source>
        <strain evidence="2">if_2019</strain>
        <tissue evidence="1">Muscle</tissue>
    </source>
</reference>
<dbReference type="Proteomes" id="UP001482620">
    <property type="component" value="Unassembled WGS sequence"/>
</dbReference>
<sequence length="91" mass="10569">MHRKLTAVFSLSYGDAEEKSFKCPGLMIRISVTQFSDSRTLWTVKRWWWWGTLQDMQQTKTHLCCSAGEEEAVLALMWRAAVPVTHTEFLC</sequence>
<comment type="caution">
    <text evidence="1">The sequence shown here is derived from an EMBL/GenBank/DDBJ whole genome shotgun (WGS) entry which is preliminary data.</text>
</comment>
<gene>
    <name evidence="1" type="ORF">ILYODFUR_002504</name>
</gene>
<name>A0ABV0TGM4_9TELE</name>
<proteinExistence type="predicted"/>
<evidence type="ECO:0000313" key="1">
    <source>
        <dbReference type="EMBL" id="MEQ2231629.1"/>
    </source>
</evidence>